<evidence type="ECO:0000256" key="6">
    <source>
        <dbReference type="SAM" id="Phobius"/>
    </source>
</evidence>
<organism evidence="8 9">
    <name type="scientific">Gloeomargarita lithophora Alchichica-D10</name>
    <dbReference type="NCBI Taxonomy" id="1188229"/>
    <lineage>
        <taxon>Bacteria</taxon>
        <taxon>Bacillati</taxon>
        <taxon>Cyanobacteriota</taxon>
        <taxon>Cyanophyceae</taxon>
        <taxon>Gloeomargaritales</taxon>
        <taxon>Gloeomargaritaceae</taxon>
        <taxon>Gloeomargarita</taxon>
    </lineage>
</organism>
<comment type="subcellular location">
    <subcellularLocation>
        <location evidence="1">Cell membrane</location>
        <topology evidence="1">Multi-pass membrane protein</topology>
    </subcellularLocation>
</comment>
<keyword evidence="4 6" id="KW-1133">Transmembrane helix</keyword>
<dbReference type="RefSeq" id="WP_071454175.1">
    <property type="nucleotide sequence ID" value="NZ_CP017675.1"/>
</dbReference>
<accession>A0A1J0ACG4</accession>
<keyword evidence="2" id="KW-1003">Cell membrane</keyword>
<keyword evidence="3 6" id="KW-0812">Transmembrane</keyword>
<dbReference type="STRING" id="1188229.GlitD10_1296"/>
<reference evidence="8 9" key="1">
    <citation type="submission" date="2016-10" db="EMBL/GenBank/DDBJ databases">
        <title>Description of Gloeomargarita lithophora gen. nov., sp. nov., a thylakoid-bearing basal-branching cyanobacterium with intracellular carbonates, and proposal for Gloeomargaritales ord. nov.</title>
        <authorList>
            <person name="Moreira D."/>
            <person name="Tavera R."/>
            <person name="Benzerara K."/>
            <person name="Skouri-Panet F."/>
            <person name="Couradeau E."/>
            <person name="Gerard E."/>
            <person name="Loussert C."/>
            <person name="Novelo E."/>
            <person name="Zivanovic Y."/>
            <person name="Lopez-Garcia P."/>
        </authorList>
    </citation>
    <scope>NUCLEOTIDE SEQUENCE [LARGE SCALE GENOMIC DNA]</scope>
    <source>
        <strain evidence="8 9">D10</strain>
    </source>
</reference>
<dbReference type="EMBL" id="CP017675">
    <property type="protein sequence ID" value="APB33617.1"/>
    <property type="molecule type" value="Genomic_DNA"/>
</dbReference>
<dbReference type="Gene3D" id="3.30.450.20">
    <property type="entry name" value="PAS domain"/>
    <property type="match status" value="2"/>
</dbReference>
<dbReference type="SUPFAM" id="SSF103190">
    <property type="entry name" value="Sensory domain-like"/>
    <property type="match status" value="1"/>
</dbReference>
<keyword evidence="9" id="KW-1185">Reference proteome</keyword>
<dbReference type="InterPro" id="IPR029151">
    <property type="entry name" value="Sensor-like_sf"/>
</dbReference>
<dbReference type="GO" id="GO:0005886">
    <property type="term" value="C:plasma membrane"/>
    <property type="evidence" value="ECO:0007669"/>
    <property type="project" value="UniProtKB-SubCell"/>
</dbReference>
<dbReference type="CDD" id="cd12914">
    <property type="entry name" value="PDC1_DGC_like"/>
    <property type="match status" value="1"/>
</dbReference>
<dbReference type="KEGG" id="glt:GlitD10_1296"/>
<dbReference type="InterPro" id="IPR033479">
    <property type="entry name" value="dCache_1"/>
</dbReference>
<dbReference type="Proteomes" id="UP000180235">
    <property type="component" value="Chromosome"/>
</dbReference>
<dbReference type="OrthoDB" id="528225at2"/>
<evidence type="ECO:0000313" key="9">
    <source>
        <dbReference type="Proteomes" id="UP000180235"/>
    </source>
</evidence>
<evidence type="ECO:0000256" key="2">
    <source>
        <dbReference type="ARBA" id="ARBA00022475"/>
    </source>
</evidence>
<dbReference type="Gene3D" id="6.10.340.10">
    <property type="match status" value="1"/>
</dbReference>
<evidence type="ECO:0000259" key="7">
    <source>
        <dbReference type="PROSITE" id="PS50885"/>
    </source>
</evidence>
<evidence type="ECO:0000256" key="5">
    <source>
        <dbReference type="ARBA" id="ARBA00023136"/>
    </source>
</evidence>
<evidence type="ECO:0000256" key="1">
    <source>
        <dbReference type="ARBA" id="ARBA00004651"/>
    </source>
</evidence>
<dbReference type="AlphaFoldDB" id="A0A1J0ACG4"/>
<dbReference type="PROSITE" id="PS50885">
    <property type="entry name" value="HAMP"/>
    <property type="match status" value="1"/>
</dbReference>
<dbReference type="Pfam" id="PF02743">
    <property type="entry name" value="dCache_1"/>
    <property type="match status" value="1"/>
</dbReference>
<protein>
    <submittedName>
        <fullName evidence="8">Sensor protein</fullName>
    </submittedName>
</protein>
<feature type="domain" description="HAMP" evidence="7">
    <location>
        <begin position="345"/>
        <end position="401"/>
    </location>
</feature>
<dbReference type="GO" id="GO:0007165">
    <property type="term" value="P:signal transduction"/>
    <property type="evidence" value="ECO:0007669"/>
    <property type="project" value="InterPro"/>
</dbReference>
<dbReference type="CDD" id="cd12912">
    <property type="entry name" value="PDC2_MCP_like"/>
    <property type="match status" value="1"/>
</dbReference>
<name>A0A1J0ACG4_9CYAN</name>
<evidence type="ECO:0000256" key="3">
    <source>
        <dbReference type="ARBA" id="ARBA00022692"/>
    </source>
</evidence>
<proteinExistence type="predicted"/>
<keyword evidence="5 6" id="KW-0472">Membrane</keyword>
<dbReference type="InterPro" id="IPR003660">
    <property type="entry name" value="HAMP_dom"/>
</dbReference>
<evidence type="ECO:0000256" key="4">
    <source>
        <dbReference type="ARBA" id="ARBA00022989"/>
    </source>
</evidence>
<feature type="transmembrane region" description="Helical" evidence="6">
    <location>
        <begin position="326"/>
        <end position="344"/>
    </location>
</feature>
<gene>
    <name evidence="8" type="ORF">GlitD10_1296</name>
</gene>
<evidence type="ECO:0000313" key="8">
    <source>
        <dbReference type="EMBL" id="APB33617.1"/>
    </source>
</evidence>
<sequence length="446" mass="50197">MSKMRFWRLHPRYWSITTRLTVVLLLMGLVPMGVSAVLNLRASIRQLELREHRSLELLAMSTAARLDQLLVDHRESVVALSLLPGVQKFLQGQDKQPVDEYQRMVTHLRTFEQIHSDFDLVFLLDRNGVCVASTIPAMVGVNYAFREYYREAIKGQIAISGVIFGRVTAQPGVFVSAPVRNERGQMVGVAALKINISVIQKIVAAARVGQQGQAFLVDSHGVIMAHTKPELIFHSLAPLPADVQEQIINTSLIPYLTSIRDLDLSVLADNLIQAKQPGYIKRFTDTNGQATTLGYAPLEVESWVMAVAEPRSQFLSPIWQLAWQNGLQFVLVSGLLVGVVVWVVRSISRPLRLLLMTAQDLEQGTYDQMERLQEISEKPDDIGRLARGLLKAAVQVQAREEKLKAQVTNLVITIDHRKKETHVQEITGSDYFQSLQNRARTLRERR</sequence>